<comment type="caution">
    <text evidence="6">The sequence shown here is derived from an EMBL/GenBank/DDBJ whole genome shotgun (WGS) entry which is preliminary data.</text>
</comment>
<dbReference type="GO" id="GO:0009234">
    <property type="term" value="P:menaquinone biosynthetic process"/>
    <property type="evidence" value="ECO:0007669"/>
    <property type="project" value="TreeGrafter"/>
</dbReference>
<feature type="transmembrane region" description="Helical" evidence="5">
    <location>
        <begin position="12"/>
        <end position="31"/>
    </location>
</feature>
<dbReference type="Proteomes" id="UP000695562">
    <property type="component" value="Unassembled WGS sequence"/>
</dbReference>
<keyword evidence="3 5" id="KW-1133">Transmembrane helix</keyword>
<dbReference type="CDD" id="cd13962">
    <property type="entry name" value="PT_UbiA_UBIAD1"/>
    <property type="match status" value="1"/>
</dbReference>
<dbReference type="GO" id="GO:0004659">
    <property type="term" value="F:prenyltransferase activity"/>
    <property type="evidence" value="ECO:0007669"/>
    <property type="project" value="InterPro"/>
</dbReference>
<keyword evidence="2 5" id="KW-0812">Transmembrane</keyword>
<dbReference type="AlphaFoldDB" id="A0A8J4UW59"/>
<evidence type="ECO:0008006" key="8">
    <source>
        <dbReference type="Google" id="ProtNLM"/>
    </source>
</evidence>
<protein>
    <recommendedName>
        <fullName evidence="8">UbiA prenyltransferase family protein</fullName>
    </recommendedName>
</protein>
<gene>
    <name evidence="6" type="ORF">CYY_001475</name>
</gene>
<feature type="transmembrane region" description="Helical" evidence="5">
    <location>
        <begin position="149"/>
        <end position="168"/>
    </location>
</feature>
<evidence type="ECO:0000256" key="1">
    <source>
        <dbReference type="ARBA" id="ARBA00004141"/>
    </source>
</evidence>
<dbReference type="InterPro" id="IPR026046">
    <property type="entry name" value="UBIAD1"/>
</dbReference>
<dbReference type="Pfam" id="PF01040">
    <property type="entry name" value="UbiA"/>
    <property type="match status" value="1"/>
</dbReference>
<proteinExistence type="predicted"/>
<evidence type="ECO:0000256" key="5">
    <source>
        <dbReference type="SAM" id="Phobius"/>
    </source>
</evidence>
<reference evidence="6" key="1">
    <citation type="submission" date="2020-01" db="EMBL/GenBank/DDBJ databases">
        <title>Development of genomics and gene disruption for Polysphondylium violaceum indicates a role for the polyketide synthase stlB in stalk morphogenesis.</title>
        <authorList>
            <person name="Narita B."/>
            <person name="Kawabe Y."/>
            <person name="Kin K."/>
            <person name="Saito T."/>
            <person name="Gibbs R."/>
            <person name="Kuspa A."/>
            <person name="Muzny D."/>
            <person name="Queller D."/>
            <person name="Richards S."/>
            <person name="Strassman J."/>
            <person name="Sucgang R."/>
            <person name="Worley K."/>
            <person name="Schaap P."/>
        </authorList>
    </citation>
    <scope>NUCLEOTIDE SEQUENCE</scope>
    <source>
        <strain evidence="6">QSvi11</strain>
    </source>
</reference>
<accession>A0A8J4UW59</accession>
<name>A0A8J4UW59_9MYCE</name>
<evidence type="ECO:0000313" key="6">
    <source>
        <dbReference type="EMBL" id="KAF2077221.1"/>
    </source>
</evidence>
<keyword evidence="4 5" id="KW-0472">Membrane</keyword>
<dbReference type="OrthoDB" id="203513at2759"/>
<keyword evidence="7" id="KW-1185">Reference proteome</keyword>
<feature type="transmembrane region" description="Helical" evidence="5">
    <location>
        <begin position="119"/>
        <end position="137"/>
    </location>
</feature>
<feature type="transmembrane region" description="Helical" evidence="5">
    <location>
        <begin position="84"/>
        <end position="107"/>
    </location>
</feature>
<organism evidence="6 7">
    <name type="scientific">Polysphondylium violaceum</name>
    <dbReference type="NCBI Taxonomy" id="133409"/>
    <lineage>
        <taxon>Eukaryota</taxon>
        <taxon>Amoebozoa</taxon>
        <taxon>Evosea</taxon>
        <taxon>Eumycetozoa</taxon>
        <taxon>Dictyostelia</taxon>
        <taxon>Dictyosteliales</taxon>
        <taxon>Dictyosteliaceae</taxon>
        <taxon>Polysphondylium</taxon>
    </lineage>
</organism>
<feature type="transmembrane region" description="Helical" evidence="5">
    <location>
        <begin position="43"/>
        <end position="63"/>
    </location>
</feature>
<dbReference type="PANTHER" id="PTHR13929:SF7">
    <property type="entry name" value="UBIA PRENYLTRANSFERASE FAMILY PROTEIN"/>
    <property type="match status" value="1"/>
</dbReference>
<comment type="subcellular location">
    <subcellularLocation>
        <location evidence="1">Membrane</location>
        <topology evidence="1">Multi-pass membrane protein</topology>
    </subcellularLocation>
</comment>
<dbReference type="GO" id="GO:0016020">
    <property type="term" value="C:membrane"/>
    <property type="evidence" value="ECO:0007669"/>
    <property type="project" value="UniProtKB-SubCell"/>
</dbReference>
<dbReference type="InterPro" id="IPR000537">
    <property type="entry name" value="UbiA_prenyltransferase"/>
</dbReference>
<feature type="transmembrane region" description="Helical" evidence="5">
    <location>
        <begin position="225"/>
        <end position="243"/>
    </location>
</feature>
<evidence type="ECO:0000256" key="2">
    <source>
        <dbReference type="ARBA" id="ARBA00022692"/>
    </source>
</evidence>
<dbReference type="EMBL" id="AJWJ01000035">
    <property type="protein sequence ID" value="KAF2077221.1"/>
    <property type="molecule type" value="Genomic_DNA"/>
</dbReference>
<sequence length="303" mass="34742">MNIVQKYCIANRIWVVMLFVGFTSIILSIIYKEGKYISQFRTLSMLCSTILTITFSSLVNTYYDFLNGVDRVEIPSCDRTLFDYGITLQMLVKFSFVNIFGAFFFLIPIGFHPLAKETFTSLCLPIIIFLLLLSYFYTAPPIALKYRGLGASGIVGACFFTPSLIYYSNTFTFGYHESELVFPLSYACIMFCLFVYHGRTMKDIDTDISAGVKTHCVMLGKTGSYFVWFLIYFTAMFYCSYLSMIKSNIFLNLPWISLIPVQKIIRFTKEKREYNLKINNTVPKIPFLCMLSLAVGVLLGPNY</sequence>
<evidence type="ECO:0000256" key="4">
    <source>
        <dbReference type="ARBA" id="ARBA00023136"/>
    </source>
</evidence>
<feature type="transmembrane region" description="Helical" evidence="5">
    <location>
        <begin position="180"/>
        <end position="196"/>
    </location>
</feature>
<evidence type="ECO:0000313" key="7">
    <source>
        <dbReference type="Proteomes" id="UP000695562"/>
    </source>
</evidence>
<dbReference type="GO" id="GO:0042371">
    <property type="term" value="P:vitamin K biosynthetic process"/>
    <property type="evidence" value="ECO:0007669"/>
    <property type="project" value="TreeGrafter"/>
</dbReference>
<evidence type="ECO:0000256" key="3">
    <source>
        <dbReference type="ARBA" id="ARBA00022989"/>
    </source>
</evidence>
<dbReference type="PANTHER" id="PTHR13929">
    <property type="entry name" value="1,4-DIHYDROXY-2-NAPHTHOATE OCTAPRENYLTRANSFERASE"/>
    <property type="match status" value="1"/>
</dbReference>